<protein>
    <submittedName>
        <fullName evidence="2">Uncharacterized protein</fullName>
    </submittedName>
</protein>
<keyword evidence="3" id="KW-1185">Reference proteome</keyword>
<dbReference type="AlphaFoldDB" id="A0A0B0PAA6"/>
<name>A0A0B0PAA6_GOSAR</name>
<evidence type="ECO:0000313" key="2">
    <source>
        <dbReference type="EMBL" id="KHG21209.1"/>
    </source>
</evidence>
<dbReference type="EMBL" id="KN417856">
    <property type="protein sequence ID" value="KHG21209.1"/>
    <property type="molecule type" value="Genomic_DNA"/>
</dbReference>
<evidence type="ECO:0000313" key="1">
    <source>
        <dbReference type="EMBL" id="KHG15984.1"/>
    </source>
</evidence>
<organism evidence="2 3">
    <name type="scientific">Gossypium arboreum</name>
    <name type="common">Tree cotton</name>
    <name type="synonym">Gossypium nanking</name>
    <dbReference type="NCBI Taxonomy" id="29729"/>
    <lineage>
        <taxon>Eukaryota</taxon>
        <taxon>Viridiplantae</taxon>
        <taxon>Streptophyta</taxon>
        <taxon>Embryophyta</taxon>
        <taxon>Tracheophyta</taxon>
        <taxon>Spermatophyta</taxon>
        <taxon>Magnoliopsida</taxon>
        <taxon>eudicotyledons</taxon>
        <taxon>Gunneridae</taxon>
        <taxon>Pentapetalae</taxon>
        <taxon>rosids</taxon>
        <taxon>malvids</taxon>
        <taxon>Malvales</taxon>
        <taxon>Malvaceae</taxon>
        <taxon>Malvoideae</taxon>
        <taxon>Gossypium</taxon>
    </lineage>
</organism>
<dbReference type="Proteomes" id="UP000032142">
    <property type="component" value="Unassembled WGS sequence"/>
</dbReference>
<reference evidence="2" key="1">
    <citation type="submission" date="2014-09" db="EMBL/GenBank/DDBJ databases">
        <title>G. arboreum L. cv. AKA8401 A2 genome assembly version 1.0.</title>
        <authorList>
            <person name="Mudge J."/>
            <person name="Ramaraj T."/>
            <person name="Lindquist I.E."/>
            <person name="Bharti A.K."/>
            <person name="Sundararajan A."/>
            <person name="Cameron C.T."/>
            <person name="Woodward J.E."/>
            <person name="May G.D."/>
            <person name="Brubaker C."/>
            <person name="Broadhvest J."/>
            <person name="Wilkins T.A."/>
        </authorList>
    </citation>
    <scope>NUCLEOTIDE SEQUENCE</scope>
</reference>
<sequence>MQAFNPESLMEKFVCAES</sequence>
<proteinExistence type="predicted"/>
<accession>A0A0B0PAA6</accession>
<evidence type="ECO:0000313" key="3">
    <source>
        <dbReference type="Proteomes" id="UP000032142"/>
    </source>
</evidence>
<dbReference type="EMBL" id="KN405069">
    <property type="protein sequence ID" value="KHG15984.1"/>
    <property type="molecule type" value="Genomic_DNA"/>
</dbReference>
<gene>
    <name evidence="2" type="ORF">F383_00549</name>
    <name evidence="1" type="ORF">F383_20660</name>
</gene>
<reference evidence="3" key="2">
    <citation type="submission" date="2014-09" db="EMBL/GenBank/DDBJ databases">
        <authorList>
            <person name="Mudge J."/>
            <person name="Ramaraj T."/>
            <person name="Lindquist I.E."/>
            <person name="Bharti A.K."/>
            <person name="Sundararajan A."/>
            <person name="Cameron C.T."/>
            <person name="Woodward J.E."/>
            <person name="May G.D."/>
            <person name="Brubaker C."/>
            <person name="Broadhvest J."/>
            <person name="Wilkins T.A."/>
        </authorList>
    </citation>
    <scope>NUCLEOTIDE SEQUENCE</scope>
    <source>
        <strain evidence="3">cv. AKA8401</strain>
    </source>
</reference>